<keyword evidence="1" id="KW-0805">Transcription regulation</keyword>
<dbReference type="PANTHER" id="PTHR31719">
    <property type="entry name" value="NAC TRANSCRIPTION FACTOR 56"/>
    <property type="match status" value="1"/>
</dbReference>
<dbReference type="Proteomes" id="UP001497457">
    <property type="component" value="Chromosome 15b"/>
</dbReference>
<proteinExistence type="predicted"/>
<dbReference type="PANTHER" id="PTHR31719:SF235">
    <property type="entry name" value="NAC DOMAIN-CONTAINING PROTEIN"/>
    <property type="match status" value="1"/>
</dbReference>
<evidence type="ECO:0000259" key="6">
    <source>
        <dbReference type="PROSITE" id="PS51005"/>
    </source>
</evidence>
<dbReference type="InterPro" id="IPR036093">
    <property type="entry name" value="NAC_dom_sf"/>
</dbReference>
<evidence type="ECO:0000313" key="7">
    <source>
        <dbReference type="EMBL" id="CAL4931192.1"/>
    </source>
</evidence>
<accession>A0ABC8XUE2</accession>
<dbReference type="PROSITE" id="PS51005">
    <property type="entry name" value="NAC"/>
    <property type="match status" value="1"/>
</dbReference>
<evidence type="ECO:0000313" key="8">
    <source>
        <dbReference type="Proteomes" id="UP001497457"/>
    </source>
</evidence>
<evidence type="ECO:0000256" key="4">
    <source>
        <dbReference type="ARBA" id="ARBA00023242"/>
    </source>
</evidence>
<dbReference type="EMBL" id="OZ075125">
    <property type="protein sequence ID" value="CAL4931192.1"/>
    <property type="molecule type" value="Genomic_DNA"/>
</dbReference>
<dbReference type="GO" id="GO:0003677">
    <property type="term" value="F:DNA binding"/>
    <property type="evidence" value="ECO:0007669"/>
    <property type="project" value="UniProtKB-KW"/>
</dbReference>
<keyword evidence="3" id="KW-0804">Transcription</keyword>
<feature type="domain" description="NAC" evidence="6">
    <location>
        <begin position="47"/>
        <end position="232"/>
    </location>
</feature>
<dbReference type="SUPFAM" id="SSF101941">
    <property type="entry name" value="NAC domain"/>
    <property type="match status" value="1"/>
</dbReference>
<protein>
    <recommendedName>
        <fullName evidence="6">NAC domain-containing protein</fullName>
    </recommendedName>
</protein>
<evidence type="ECO:0000256" key="5">
    <source>
        <dbReference type="SAM" id="MobiDB-lite"/>
    </source>
</evidence>
<organism evidence="7 8">
    <name type="scientific">Urochloa decumbens</name>
    <dbReference type="NCBI Taxonomy" id="240449"/>
    <lineage>
        <taxon>Eukaryota</taxon>
        <taxon>Viridiplantae</taxon>
        <taxon>Streptophyta</taxon>
        <taxon>Embryophyta</taxon>
        <taxon>Tracheophyta</taxon>
        <taxon>Spermatophyta</taxon>
        <taxon>Magnoliopsida</taxon>
        <taxon>Liliopsida</taxon>
        <taxon>Poales</taxon>
        <taxon>Poaceae</taxon>
        <taxon>PACMAD clade</taxon>
        <taxon>Panicoideae</taxon>
        <taxon>Panicodae</taxon>
        <taxon>Paniceae</taxon>
        <taxon>Melinidinae</taxon>
        <taxon>Urochloa</taxon>
    </lineage>
</organism>
<feature type="region of interest" description="Disordered" evidence="5">
    <location>
        <begin position="165"/>
        <end position="193"/>
    </location>
</feature>
<dbReference type="Gene3D" id="2.170.150.80">
    <property type="entry name" value="NAC domain"/>
    <property type="match status" value="1"/>
</dbReference>
<reference evidence="7" key="1">
    <citation type="submission" date="2024-10" db="EMBL/GenBank/DDBJ databases">
        <authorList>
            <person name="Ryan C."/>
        </authorList>
    </citation>
    <scope>NUCLEOTIDE SEQUENCE [LARGE SCALE GENOMIC DNA]</scope>
</reference>
<keyword evidence="2" id="KW-0238">DNA-binding</keyword>
<keyword evidence="8" id="KW-1185">Reference proteome</keyword>
<keyword evidence="4" id="KW-0539">Nucleus</keyword>
<evidence type="ECO:0000256" key="1">
    <source>
        <dbReference type="ARBA" id="ARBA00023015"/>
    </source>
</evidence>
<dbReference type="InterPro" id="IPR003441">
    <property type="entry name" value="NAC-dom"/>
</dbReference>
<sequence length="549" mass="59796">MDDDDAPAAAAAPDAASASTAAWSADAIAAAASFSSASGPGRFVLNLPPGYHFLPTNAELVLHYLRPRLANHRLPLPIFFDEHILHYHPDRLIAASEKYREYGEDRWFFFTRRERKHAGGSRPNRATPDNGHWNATGCPKRICGGGGELVGRMRTLVFYEAPRTKKKKMRSHGEAEAALPPMPPADEGEASKGAKTEWTMYEYESIASEEEFLATGVDGKMDAIVLCTIQKKKQKKKEEEEGNEGETTKKRTRGRAKERGHDQAVPADGKTQATKKRRLLTAETHEEDHVQRNLTETEEALERELALEAFTGVGNFTVDPNASIPRCFFANTPSSPLPTLPLDTMTMASAARGDNHSHHISAHPSTAAMENYSQFRQFQAPASGQELLVPYFHTKILAPPVGGGNNNCSTMAPRPISWMDGHFASNQTAPPPPPLLREVSTASWIYTPHTTPYNTTKIVPAAELYGFAPGLSNSNYEFAGDNHRLSAGFGGRLDLLGLSSFPLQPSFGTGSGSSTQGGAVVHSKLSVEGWRFLFDTQGSSAPKAFGPKK</sequence>
<gene>
    <name evidence="7" type="ORF">URODEC1_LOCUS26917</name>
</gene>
<name>A0ABC8XUE2_9POAL</name>
<evidence type="ECO:0000256" key="2">
    <source>
        <dbReference type="ARBA" id="ARBA00023125"/>
    </source>
</evidence>
<dbReference type="Pfam" id="PF02365">
    <property type="entry name" value="NAM"/>
    <property type="match status" value="1"/>
</dbReference>
<evidence type="ECO:0000256" key="3">
    <source>
        <dbReference type="ARBA" id="ARBA00023163"/>
    </source>
</evidence>
<feature type="region of interest" description="Disordered" evidence="5">
    <location>
        <begin position="231"/>
        <end position="296"/>
    </location>
</feature>
<dbReference type="AlphaFoldDB" id="A0ABC8XUE2"/>